<dbReference type="AlphaFoldDB" id="A0A4V5PTI8"/>
<evidence type="ECO:0000256" key="1">
    <source>
        <dbReference type="SAM" id="MobiDB-lite"/>
    </source>
</evidence>
<gene>
    <name evidence="2" type="ORF">FBR43_05040</name>
</gene>
<dbReference type="EMBL" id="SWKR01000002">
    <property type="protein sequence ID" value="TKD50188.1"/>
    <property type="molecule type" value="Genomic_DNA"/>
</dbReference>
<accession>A0A4V5PTI8</accession>
<proteinExistence type="predicted"/>
<dbReference type="OrthoDB" id="7500285at2"/>
<dbReference type="RefSeq" id="WP_136942131.1">
    <property type="nucleotide sequence ID" value="NZ_SWKR01000002.1"/>
</dbReference>
<feature type="region of interest" description="Disordered" evidence="1">
    <location>
        <begin position="121"/>
        <end position="148"/>
    </location>
</feature>
<name>A0A4V5PTI8_9SPHN</name>
<evidence type="ECO:0000313" key="3">
    <source>
        <dbReference type="Proteomes" id="UP000309138"/>
    </source>
</evidence>
<evidence type="ECO:0000313" key="2">
    <source>
        <dbReference type="EMBL" id="TKD50188.1"/>
    </source>
</evidence>
<comment type="caution">
    <text evidence="2">The sequence shown here is derived from an EMBL/GenBank/DDBJ whole genome shotgun (WGS) entry which is preliminary data.</text>
</comment>
<sequence>MNAANPRAVIGGNNPPDPIDVALEPYGPILEEVANWLDGATVENDGQLKATDDLLKELKAARKAVDAARDECTKPLHEIWKAEVARWKPTQDDLDRQVKCLVAAQAPYKAKLAAKKEAARREAERAAAEKAEEARRAHQAANAASIEEQRRADELLAQAELAQRDAARAAKDTVKGMRTVQVYAINSHRDALHWIAKNDRDAITAFVEEYVRRNFKQRPIDGVTVETKKEAF</sequence>
<dbReference type="Proteomes" id="UP000309138">
    <property type="component" value="Unassembled WGS sequence"/>
</dbReference>
<feature type="compositionally biased region" description="Basic and acidic residues" evidence="1">
    <location>
        <begin position="121"/>
        <end position="136"/>
    </location>
</feature>
<reference evidence="2 3" key="1">
    <citation type="submission" date="2019-04" db="EMBL/GenBank/DDBJ databases">
        <authorList>
            <person name="Yang Y."/>
            <person name="Wei D."/>
        </authorList>
    </citation>
    <scope>NUCLEOTIDE SEQUENCE [LARGE SCALE GENOMIC DNA]</scope>
    <source>
        <strain evidence="2 3">L-1-4w-11</strain>
    </source>
</reference>
<keyword evidence="3" id="KW-1185">Reference proteome</keyword>
<protein>
    <submittedName>
        <fullName evidence="2">Uncharacterized protein</fullName>
    </submittedName>
</protein>
<organism evidence="2 3">
    <name type="scientific">Sphingomonas baiyangensis</name>
    <dbReference type="NCBI Taxonomy" id="2572576"/>
    <lineage>
        <taxon>Bacteria</taxon>
        <taxon>Pseudomonadati</taxon>
        <taxon>Pseudomonadota</taxon>
        <taxon>Alphaproteobacteria</taxon>
        <taxon>Sphingomonadales</taxon>
        <taxon>Sphingomonadaceae</taxon>
        <taxon>Sphingomonas</taxon>
    </lineage>
</organism>